<organism evidence="1 2">
    <name type="scientific">Trifolium medium</name>
    <dbReference type="NCBI Taxonomy" id="97028"/>
    <lineage>
        <taxon>Eukaryota</taxon>
        <taxon>Viridiplantae</taxon>
        <taxon>Streptophyta</taxon>
        <taxon>Embryophyta</taxon>
        <taxon>Tracheophyta</taxon>
        <taxon>Spermatophyta</taxon>
        <taxon>Magnoliopsida</taxon>
        <taxon>eudicotyledons</taxon>
        <taxon>Gunneridae</taxon>
        <taxon>Pentapetalae</taxon>
        <taxon>rosids</taxon>
        <taxon>fabids</taxon>
        <taxon>Fabales</taxon>
        <taxon>Fabaceae</taxon>
        <taxon>Papilionoideae</taxon>
        <taxon>50 kb inversion clade</taxon>
        <taxon>NPAAA clade</taxon>
        <taxon>Hologalegina</taxon>
        <taxon>IRL clade</taxon>
        <taxon>Trifolieae</taxon>
        <taxon>Trifolium</taxon>
    </lineage>
</organism>
<name>A0A392TQE4_9FABA</name>
<feature type="non-terminal residue" evidence="1">
    <location>
        <position position="27"/>
    </location>
</feature>
<accession>A0A392TQE4</accession>
<evidence type="ECO:0000313" key="1">
    <source>
        <dbReference type="EMBL" id="MCI63192.1"/>
    </source>
</evidence>
<comment type="caution">
    <text evidence="1">The sequence shown here is derived from an EMBL/GenBank/DDBJ whole genome shotgun (WGS) entry which is preliminary data.</text>
</comment>
<dbReference type="EMBL" id="LXQA010632653">
    <property type="protein sequence ID" value="MCI63192.1"/>
    <property type="molecule type" value="Genomic_DNA"/>
</dbReference>
<keyword evidence="2" id="KW-1185">Reference proteome</keyword>
<protein>
    <submittedName>
        <fullName evidence="1">Uncharacterized protein</fullName>
    </submittedName>
</protein>
<dbReference type="Proteomes" id="UP000265520">
    <property type="component" value="Unassembled WGS sequence"/>
</dbReference>
<proteinExistence type="predicted"/>
<reference evidence="1 2" key="1">
    <citation type="journal article" date="2018" name="Front. Plant Sci.">
        <title>Red Clover (Trifolium pratense) and Zigzag Clover (T. medium) - A Picture of Genomic Similarities and Differences.</title>
        <authorList>
            <person name="Dluhosova J."/>
            <person name="Istvanek J."/>
            <person name="Nedelnik J."/>
            <person name="Repkova J."/>
        </authorList>
    </citation>
    <scope>NUCLEOTIDE SEQUENCE [LARGE SCALE GENOMIC DNA]</scope>
    <source>
        <strain evidence="2">cv. 10/8</strain>
        <tissue evidence="1">Leaf</tissue>
    </source>
</reference>
<sequence length="27" mass="2914">MAPAAIMAHGPCSLALLRLPRRIARRA</sequence>
<evidence type="ECO:0000313" key="2">
    <source>
        <dbReference type="Proteomes" id="UP000265520"/>
    </source>
</evidence>
<dbReference type="AlphaFoldDB" id="A0A392TQE4"/>